<dbReference type="OrthoDB" id="3242635at2"/>
<dbReference type="SUPFAM" id="SSF63418">
    <property type="entry name" value="MurE/MurF N-terminal domain"/>
    <property type="match status" value="1"/>
</dbReference>
<dbReference type="InterPro" id="IPR035911">
    <property type="entry name" value="MurE/MurF_N"/>
</dbReference>
<evidence type="ECO:0000256" key="2">
    <source>
        <dbReference type="ARBA" id="ARBA00023306"/>
    </source>
</evidence>
<dbReference type="AlphaFoldDB" id="A0A261F126"/>
<evidence type="ECO:0000256" key="1">
    <source>
        <dbReference type="ARBA" id="ARBA00022618"/>
    </source>
</evidence>
<proteinExistence type="predicted"/>
<dbReference type="PANTHER" id="PTHR23135">
    <property type="entry name" value="MUR LIGASE FAMILY MEMBER"/>
    <property type="match status" value="1"/>
</dbReference>
<reference evidence="3 4" key="1">
    <citation type="journal article" date="2017" name="BMC Genomics">
        <title>Comparative genomic and phylogenomic analyses of the Bifidobacteriaceae family.</title>
        <authorList>
            <person name="Lugli G.A."/>
            <person name="Milani C."/>
            <person name="Turroni F."/>
            <person name="Duranti S."/>
            <person name="Mancabelli L."/>
            <person name="Mangifesta M."/>
            <person name="Ferrario C."/>
            <person name="Modesto M."/>
            <person name="Mattarelli P."/>
            <person name="Jiri K."/>
            <person name="van Sinderen D."/>
            <person name="Ventura M."/>
        </authorList>
    </citation>
    <scope>NUCLEOTIDE SEQUENCE [LARGE SCALE GENOMIC DNA]</scope>
    <source>
        <strain evidence="3 4">DSM 24744</strain>
    </source>
</reference>
<dbReference type="GO" id="GO:0051301">
    <property type="term" value="P:cell division"/>
    <property type="evidence" value="ECO:0007669"/>
    <property type="project" value="UniProtKB-KW"/>
</dbReference>
<accession>A0A261F126</accession>
<dbReference type="Gene3D" id="3.40.1390.10">
    <property type="entry name" value="MurE/MurF, N-terminal domain"/>
    <property type="match status" value="1"/>
</dbReference>
<organism evidence="3 4">
    <name type="scientific">Pseudoscardovia suis</name>
    <dbReference type="NCBI Taxonomy" id="987063"/>
    <lineage>
        <taxon>Bacteria</taxon>
        <taxon>Bacillati</taxon>
        <taxon>Actinomycetota</taxon>
        <taxon>Actinomycetes</taxon>
        <taxon>Bifidobacteriales</taxon>
        <taxon>Bifidobacteriaceae</taxon>
        <taxon>Pseudoscardovia</taxon>
    </lineage>
</organism>
<dbReference type="EMBL" id="MWWQ01000005">
    <property type="protein sequence ID" value="OZG52820.1"/>
    <property type="molecule type" value="Genomic_DNA"/>
</dbReference>
<gene>
    <name evidence="3" type="ORF">PSSU_0438</name>
</gene>
<dbReference type="RefSeq" id="WP_094690761.1">
    <property type="nucleotide sequence ID" value="NZ_MWWQ01000005.1"/>
</dbReference>
<evidence type="ECO:0000313" key="4">
    <source>
        <dbReference type="Proteomes" id="UP000216454"/>
    </source>
</evidence>
<keyword evidence="2" id="KW-0131">Cell cycle</keyword>
<comment type="caution">
    <text evidence="3">The sequence shown here is derived from an EMBL/GenBank/DDBJ whole genome shotgun (WGS) entry which is preliminary data.</text>
</comment>
<dbReference type="PANTHER" id="PTHR23135:SF4">
    <property type="entry name" value="UDP-N-ACETYLMURAMOYL-L-ALANYL-D-GLUTAMATE--2,6-DIAMINOPIMELATE LIGASE MURE HOMOLOG, CHLOROPLASTIC"/>
    <property type="match status" value="1"/>
</dbReference>
<sequence length="299" mass="30175">MGSLSESTTERTTIGDLGRILGLDIGSGQAAPVTVTSLADDLQSVTPGALFIAGKGMHVTPDVITAAADRGAYAVLLPSALKPAYASGDPDIPLLFGDPSATELSSLAARMAGNPANQLAIFTVSGSQSAGSAEALADLLHVLGNPVGLISAGNSYSLERDLVFSYPIGGLQVESVLVSAVEDGATSVVIDASGDTLAPGSLAGVSVDVCGLTDHGAKDGSRTLHDEMVAALADYAPQITENTHATGRTGDSDEIARENVTSGDDLGISELSIAVAMVMQAGIKKSGIRNALRVVQDFA</sequence>
<evidence type="ECO:0000313" key="3">
    <source>
        <dbReference type="EMBL" id="OZG52820.1"/>
    </source>
</evidence>
<name>A0A261F126_9BIFI</name>
<dbReference type="Proteomes" id="UP000216454">
    <property type="component" value="Unassembled WGS sequence"/>
</dbReference>
<keyword evidence="1" id="KW-0132">Cell division</keyword>
<protein>
    <submittedName>
        <fullName evidence="3">UDP-N-acetylmuramyl peptide synthase</fullName>
    </submittedName>
</protein>
<keyword evidence="4" id="KW-1185">Reference proteome</keyword>